<feature type="compositionally biased region" description="Gly residues" evidence="1">
    <location>
        <begin position="45"/>
        <end position="66"/>
    </location>
</feature>
<feature type="compositionally biased region" description="Basic and acidic residues" evidence="1">
    <location>
        <begin position="96"/>
        <end position="105"/>
    </location>
</feature>
<feature type="region of interest" description="Disordered" evidence="1">
    <location>
        <begin position="16"/>
        <end position="105"/>
    </location>
</feature>
<protein>
    <submittedName>
        <fullName evidence="2">Uncharacterized protein</fullName>
    </submittedName>
</protein>
<evidence type="ECO:0000256" key="1">
    <source>
        <dbReference type="SAM" id="MobiDB-lite"/>
    </source>
</evidence>
<dbReference type="EMBL" id="BAAATR010000006">
    <property type="protein sequence ID" value="GAA2239114.1"/>
    <property type="molecule type" value="Genomic_DNA"/>
</dbReference>
<organism evidence="2 3">
    <name type="scientific">Kitasatospora cystarginea</name>
    <dbReference type="NCBI Taxonomy" id="58350"/>
    <lineage>
        <taxon>Bacteria</taxon>
        <taxon>Bacillati</taxon>
        <taxon>Actinomycetota</taxon>
        <taxon>Actinomycetes</taxon>
        <taxon>Kitasatosporales</taxon>
        <taxon>Streptomycetaceae</taxon>
        <taxon>Kitasatospora</taxon>
    </lineage>
</organism>
<name>A0ABP5QL39_9ACTN</name>
<dbReference type="Proteomes" id="UP001500305">
    <property type="component" value="Unassembled WGS sequence"/>
</dbReference>
<comment type="caution">
    <text evidence="2">The sequence shown here is derived from an EMBL/GenBank/DDBJ whole genome shotgun (WGS) entry which is preliminary data.</text>
</comment>
<proteinExistence type="predicted"/>
<evidence type="ECO:0000313" key="2">
    <source>
        <dbReference type="EMBL" id="GAA2239114.1"/>
    </source>
</evidence>
<reference evidence="3" key="1">
    <citation type="journal article" date="2019" name="Int. J. Syst. Evol. Microbiol.">
        <title>The Global Catalogue of Microorganisms (GCM) 10K type strain sequencing project: providing services to taxonomists for standard genome sequencing and annotation.</title>
        <authorList>
            <consortium name="The Broad Institute Genomics Platform"/>
            <consortium name="The Broad Institute Genome Sequencing Center for Infectious Disease"/>
            <person name="Wu L."/>
            <person name="Ma J."/>
        </authorList>
    </citation>
    <scope>NUCLEOTIDE SEQUENCE [LARGE SCALE GENOMIC DNA]</scope>
    <source>
        <strain evidence="3">JCM 7356</strain>
    </source>
</reference>
<gene>
    <name evidence="2" type="ORF">GCM10010430_20340</name>
</gene>
<evidence type="ECO:0000313" key="3">
    <source>
        <dbReference type="Proteomes" id="UP001500305"/>
    </source>
</evidence>
<accession>A0ABP5QL39</accession>
<keyword evidence="3" id="KW-1185">Reference proteome</keyword>
<sequence>MFQVAIRTVTGGLPGRAELVRTRDGNPSAGLPPRTYRPPPTTHRGSGGHSSGGTGSGGSATGGGSGPVVHPGAFCSPEGATGITSKGTPMVCGRTSDGRDRWHAA</sequence>